<comment type="caution">
    <text evidence="2">The sequence shown here is derived from an EMBL/GenBank/DDBJ whole genome shotgun (WGS) entry which is preliminary data.</text>
</comment>
<feature type="compositionally biased region" description="Polar residues" evidence="1">
    <location>
        <begin position="1"/>
        <end position="16"/>
    </location>
</feature>
<organism evidence="2 3">
    <name type="scientific">Hyphodiscus hymeniophilus</name>
    <dbReference type="NCBI Taxonomy" id="353542"/>
    <lineage>
        <taxon>Eukaryota</taxon>
        <taxon>Fungi</taxon>
        <taxon>Dikarya</taxon>
        <taxon>Ascomycota</taxon>
        <taxon>Pezizomycotina</taxon>
        <taxon>Leotiomycetes</taxon>
        <taxon>Helotiales</taxon>
        <taxon>Hyphodiscaceae</taxon>
        <taxon>Hyphodiscus</taxon>
    </lineage>
</organism>
<gene>
    <name evidence="2" type="ORF">D0Z07_1943</name>
</gene>
<feature type="region of interest" description="Disordered" evidence="1">
    <location>
        <begin position="1"/>
        <end position="32"/>
    </location>
</feature>
<name>A0A9P7AZ17_9HELO</name>
<dbReference type="OrthoDB" id="3546733at2759"/>
<dbReference type="AlphaFoldDB" id="A0A9P7AZ17"/>
<evidence type="ECO:0000256" key="1">
    <source>
        <dbReference type="SAM" id="MobiDB-lite"/>
    </source>
</evidence>
<proteinExistence type="predicted"/>
<protein>
    <submittedName>
        <fullName evidence="2">Uncharacterized protein</fullName>
    </submittedName>
</protein>
<accession>A0A9P7AZ17</accession>
<keyword evidence="3" id="KW-1185">Reference proteome</keyword>
<reference evidence="2" key="1">
    <citation type="submission" date="2019-07" db="EMBL/GenBank/DDBJ databases">
        <title>Hyphodiscus hymeniophilus genome sequencing and assembly.</title>
        <authorList>
            <person name="Kramer G."/>
            <person name="Nodwell J."/>
        </authorList>
    </citation>
    <scope>NUCLEOTIDE SEQUENCE</scope>
    <source>
        <strain evidence="2">ATCC 34498</strain>
    </source>
</reference>
<sequence>MSSNKTSSEASTTNHASMPATEPKDKSDYAIVKEGGWTSGKNMMESYGLRIGDATDHAEAKQIKEAFREYDQHQYEDAQKK</sequence>
<dbReference type="EMBL" id="VNKQ01000004">
    <property type="protein sequence ID" value="KAG0651223.1"/>
    <property type="molecule type" value="Genomic_DNA"/>
</dbReference>
<evidence type="ECO:0000313" key="2">
    <source>
        <dbReference type="EMBL" id="KAG0651223.1"/>
    </source>
</evidence>
<evidence type="ECO:0000313" key="3">
    <source>
        <dbReference type="Proteomes" id="UP000785200"/>
    </source>
</evidence>
<dbReference type="Proteomes" id="UP000785200">
    <property type="component" value="Unassembled WGS sequence"/>
</dbReference>